<keyword evidence="2" id="KW-0813">Transport</keyword>
<proteinExistence type="inferred from homology"/>
<evidence type="ECO:0000256" key="2">
    <source>
        <dbReference type="ARBA" id="ARBA00022448"/>
    </source>
</evidence>
<dbReference type="InterPro" id="IPR052156">
    <property type="entry name" value="BCAA_Transport_ATP-bd_LivF"/>
</dbReference>
<dbReference type="Gene3D" id="3.40.50.300">
    <property type="entry name" value="P-loop containing nucleotide triphosphate hydrolases"/>
    <property type="match status" value="1"/>
</dbReference>
<dbReference type="GO" id="GO:0005524">
    <property type="term" value="F:ATP binding"/>
    <property type="evidence" value="ECO:0007669"/>
    <property type="project" value="InterPro"/>
</dbReference>
<evidence type="ECO:0000256" key="1">
    <source>
        <dbReference type="ARBA" id="ARBA00005417"/>
    </source>
</evidence>
<name>A0A383CAP0_9ZZZZ</name>
<accession>A0A383CAP0</accession>
<dbReference type="GO" id="GO:0016887">
    <property type="term" value="F:ATP hydrolysis activity"/>
    <property type="evidence" value="ECO:0007669"/>
    <property type="project" value="InterPro"/>
</dbReference>
<dbReference type="PANTHER" id="PTHR43820">
    <property type="entry name" value="HIGH-AFFINITY BRANCHED-CHAIN AMINO ACID TRANSPORT ATP-BINDING PROTEIN LIVF"/>
    <property type="match status" value="1"/>
</dbReference>
<reference evidence="5" key="1">
    <citation type="submission" date="2018-05" db="EMBL/GenBank/DDBJ databases">
        <authorList>
            <person name="Lanie J.A."/>
            <person name="Ng W.-L."/>
            <person name="Kazmierczak K.M."/>
            <person name="Andrzejewski T.M."/>
            <person name="Davidsen T.M."/>
            <person name="Wayne K.J."/>
            <person name="Tettelin H."/>
            <person name="Glass J.I."/>
            <person name="Rusch D."/>
            <person name="Podicherti R."/>
            <person name="Tsui H.-C.T."/>
            <person name="Winkler M.E."/>
        </authorList>
    </citation>
    <scope>NUCLEOTIDE SEQUENCE</scope>
</reference>
<dbReference type="Pfam" id="PF00005">
    <property type="entry name" value="ABC_tran"/>
    <property type="match status" value="1"/>
</dbReference>
<sequence>VLEINNLEVVYHSVVLVLKGISIAVPEGSVVALLGPNGAGKTTTLRAITGLLPIHEGRITKGSITFDGSELSRLGPSQIVGGGIAQAMEGRRIFAELSVEENLLAGAHGRTSRDARADVDRFCRRFDVLGRRRNRPAGFLSGGEQQMLAIARAL</sequence>
<evidence type="ECO:0000313" key="5">
    <source>
        <dbReference type="EMBL" id="SVE29262.1"/>
    </source>
</evidence>
<dbReference type="InterPro" id="IPR027417">
    <property type="entry name" value="P-loop_NTPase"/>
</dbReference>
<evidence type="ECO:0000259" key="4">
    <source>
        <dbReference type="Pfam" id="PF00005"/>
    </source>
</evidence>
<dbReference type="PANTHER" id="PTHR43820:SF8">
    <property type="entry name" value="ABC TRANSPORTER SUBSTRATE-BINDING PROTEIN"/>
    <property type="match status" value="1"/>
</dbReference>
<feature type="non-terminal residue" evidence="5">
    <location>
        <position position="1"/>
    </location>
</feature>
<protein>
    <recommendedName>
        <fullName evidence="4">ABC transporter domain-containing protein</fullName>
    </recommendedName>
</protein>
<dbReference type="AlphaFoldDB" id="A0A383CAP0"/>
<organism evidence="5">
    <name type="scientific">marine metagenome</name>
    <dbReference type="NCBI Taxonomy" id="408172"/>
    <lineage>
        <taxon>unclassified sequences</taxon>
        <taxon>metagenomes</taxon>
        <taxon>ecological metagenomes</taxon>
    </lineage>
</organism>
<dbReference type="InterPro" id="IPR003439">
    <property type="entry name" value="ABC_transporter-like_ATP-bd"/>
</dbReference>
<keyword evidence="3" id="KW-0029">Amino-acid transport</keyword>
<evidence type="ECO:0000256" key="3">
    <source>
        <dbReference type="ARBA" id="ARBA00022970"/>
    </source>
</evidence>
<dbReference type="EMBL" id="UINC01207256">
    <property type="protein sequence ID" value="SVE29262.1"/>
    <property type="molecule type" value="Genomic_DNA"/>
</dbReference>
<gene>
    <name evidence="5" type="ORF">METZ01_LOCUS482116</name>
</gene>
<feature type="domain" description="ABC transporter" evidence="4">
    <location>
        <begin position="18"/>
        <end position="154"/>
    </location>
</feature>
<dbReference type="GO" id="GO:0015658">
    <property type="term" value="F:branched-chain amino acid transmembrane transporter activity"/>
    <property type="evidence" value="ECO:0007669"/>
    <property type="project" value="TreeGrafter"/>
</dbReference>
<feature type="non-terminal residue" evidence="5">
    <location>
        <position position="154"/>
    </location>
</feature>
<comment type="similarity">
    <text evidence="1">Belongs to the ABC transporter superfamily.</text>
</comment>
<dbReference type="SUPFAM" id="SSF52540">
    <property type="entry name" value="P-loop containing nucleoside triphosphate hydrolases"/>
    <property type="match status" value="1"/>
</dbReference>
<dbReference type="GO" id="GO:0015807">
    <property type="term" value="P:L-amino acid transport"/>
    <property type="evidence" value="ECO:0007669"/>
    <property type="project" value="TreeGrafter"/>
</dbReference>